<dbReference type="Pfam" id="PF07082">
    <property type="entry name" value="DUF1350"/>
    <property type="match status" value="2"/>
</dbReference>
<evidence type="ECO:0000256" key="1">
    <source>
        <dbReference type="SAM" id="MobiDB-lite"/>
    </source>
</evidence>
<dbReference type="ESTHER" id="9chlo-a0a0d2kx36">
    <property type="family name" value="Duf_1350"/>
</dbReference>
<reference evidence="2 3" key="1">
    <citation type="journal article" date="2013" name="BMC Genomics">
        <title>Reconstruction of the lipid metabolism for the microalga Monoraphidium neglectum from its genome sequence reveals characteristics suitable for biofuel production.</title>
        <authorList>
            <person name="Bogen C."/>
            <person name="Al-Dilaimi A."/>
            <person name="Albersmeier A."/>
            <person name="Wichmann J."/>
            <person name="Grundmann M."/>
            <person name="Rupp O."/>
            <person name="Lauersen K.J."/>
            <person name="Blifernez-Klassen O."/>
            <person name="Kalinowski J."/>
            <person name="Goesmann A."/>
            <person name="Mussgnug J.H."/>
            <person name="Kruse O."/>
        </authorList>
    </citation>
    <scope>NUCLEOTIDE SEQUENCE [LARGE SCALE GENOMIC DNA]</scope>
    <source>
        <strain evidence="2 3">SAG 48.87</strain>
    </source>
</reference>
<dbReference type="InterPro" id="IPR010765">
    <property type="entry name" value="DUF1350"/>
</dbReference>
<name>A0A0D2KX36_9CHLO</name>
<accession>A0A0D2KX36</accession>
<keyword evidence="3" id="KW-1185">Reference proteome</keyword>
<evidence type="ECO:0000313" key="2">
    <source>
        <dbReference type="EMBL" id="KIY99858.1"/>
    </source>
</evidence>
<dbReference type="Proteomes" id="UP000054498">
    <property type="component" value="Unassembled WGS sequence"/>
</dbReference>
<organism evidence="2 3">
    <name type="scientific">Monoraphidium neglectum</name>
    <dbReference type="NCBI Taxonomy" id="145388"/>
    <lineage>
        <taxon>Eukaryota</taxon>
        <taxon>Viridiplantae</taxon>
        <taxon>Chlorophyta</taxon>
        <taxon>core chlorophytes</taxon>
        <taxon>Chlorophyceae</taxon>
        <taxon>CS clade</taxon>
        <taxon>Sphaeropleales</taxon>
        <taxon>Selenastraceae</taxon>
        <taxon>Monoraphidium</taxon>
    </lineage>
</organism>
<dbReference type="GeneID" id="25740977"/>
<dbReference type="RefSeq" id="XP_013898878.1">
    <property type="nucleotide sequence ID" value="XM_014043424.1"/>
</dbReference>
<evidence type="ECO:0000313" key="3">
    <source>
        <dbReference type="Proteomes" id="UP000054498"/>
    </source>
</evidence>
<proteinExistence type="predicted"/>
<dbReference type="SUPFAM" id="SSF53474">
    <property type="entry name" value="alpha/beta-Hydrolases"/>
    <property type="match status" value="1"/>
</dbReference>
<dbReference type="STRING" id="145388.A0A0D2KX36"/>
<dbReference type="Gene3D" id="3.40.50.1820">
    <property type="entry name" value="alpha/beta hydrolase"/>
    <property type="match status" value="1"/>
</dbReference>
<feature type="region of interest" description="Disordered" evidence="1">
    <location>
        <begin position="255"/>
        <end position="304"/>
    </location>
</feature>
<dbReference type="PANTHER" id="PTHR34127">
    <property type="entry name" value="OS04G0405600 PROTEIN"/>
    <property type="match status" value="1"/>
</dbReference>
<protein>
    <submittedName>
        <fullName evidence="2">Uncharacterized protein</fullName>
    </submittedName>
</protein>
<dbReference type="InterPro" id="IPR029058">
    <property type="entry name" value="AB_hydrolase_fold"/>
</dbReference>
<feature type="compositionally biased region" description="Gly residues" evidence="1">
    <location>
        <begin position="268"/>
        <end position="288"/>
    </location>
</feature>
<dbReference type="PANTHER" id="PTHR34127:SF1">
    <property type="entry name" value="OS04G0405600 PROTEIN"/>
    <property type="match status" value="1"/>
</dbReference>
<feature type="region of interest" description="Disordered" evidence="1">
    <location>
        <begin position="370"/>
        <end position="391"/>
    </location>
</feature>
<sequence length="409" mass="41352">MAARQLRQPAATMRRRTAVVHASVVWRQMVAYHLALELLAEAGFTVVATPYQLTFQHLDCARRVAADFRAAVQELRESGRGYLAPPGSAVVGVGHSNGALLHLLMGAVAPGHARANAVISFNNKQVSDAIPIPGLLDGLRPTVQAARSASPGPGPAPPPAASLLASAAAALPPGAALERRLVEAAVPALEQVGSVLSEVGDGVTEFIPTPAESRALIAGSYSVPRTLLVRFSDDSIDETPEMVGLLRAAAAGTRRGRGEGSGYLSDGPGSGSDWGGGDVGGGDSGDSGEGYEDGGEEGGPAGAGRGLLEVRELVLPGSHVTPCGTDVDWGLEPLRRAAAESQADVRRLVAEVAAWAGAAVEADRLQLRAAGNGGAAASAESPGRGSPADALLDEPSAAAVAAVGVEQQA</sequence>
<dbReference type="AlphaFoldDB" id="A0A0D2KX36"/>
<dbReference type="OrthoDB" id="3980at2759"/>
<feature type="compositionally biased region" description="Low complexity" evidence="1">
    <location>
        <begin position="375"/>
        <end position="388"/>
    </location>
</feature>
<dbReference type="EMBL" id="KK101723">
    <property type="protein sequence ID" value="KIY99858.1"/>
    <property type="molecule type" value="Genomic_DNA"/>
</dbReference>
<gene>
    <name evidence="2" type="ORF">MNEG_8101</name>
</gene>
<dbReference type="KEGG" id="mng:MNEG_8101"/>